<accession>A0A4P9WJW8</accession>
<organism evidence="1 2">
    <name type="scientific">Blyttiomyces helicus</name>
    <dbReference type="NCBI Taxonomy" id="388810"/>
    <lineage>
        <taxon>Eukaryota</taxon>
        <taxon>Fungi</taxon>
        <taxon>Fungi incertae sedis</taxon>
        <taxon>Chytridiomycota</taxon>
        <taxon>Chytridiomycota incertae sedis</taxon>
        <taxon>Chytridiomycetes</taxon>
        <taxon>Chytridiomycetes incertae sedis</taxon>
        <taxon>Blyttiomyces</taxon>
    </lineage>
</organism>
<dbReference type="EMBL" id="KZ994318">
    <property type="protein sequence ID" value="RKO93241.1"/>
    <property type="molecule type" value="Genomic_DNA"/>
</dbReference>
<proteinExistence type="predicted"/>
<dbReference type="Proteomes" id="UP000269721">
    <property type="component" value="Unassembled WGS sequence"/>
</dbReference>
<keyword evidence="2" id="KW-1185">Reference proteome</keyword>
<reference evidence="2" key="1">
    <citation type="journal article" date="2018" name="Nat. Microbiol.">
        <title>Leveraging single-cell genomics to expand the fungal tree of life.</title>
        <authorList>
            <person name="Ahrendt S.R."/>
            <person name="Quandt C.A."/>
            <person name="Ciobanu D."/>
            <person name="Clum A."/>
            <person name="Salamov A."/>
            <person name="Andreopoulos B."/>
            <person name="Cheng J.F."/>
            <person name="Woyke T."/>
            <person name="Pelin A."/>
            <person name="Henrissat B."/>
            <person name="Reynolds N.K."/>
            <person name="Benny G.L."/>
            <person name="Smith M.E."/>
            <person name="James T.Y."/>
            <person name="Grigoriev I.V."/>
        </authorList>
    </citation>
    <scope>NUCLEOTIDE SEQUENCE [LARGE SCALE GENOMIC DNA]</scope>
</reference>
<evidence type="ECO:0000313" key="1">
    <source>
        <dbReference type="EMBL" id="RKO93241.1"/>
    </source>
</evidence>
<protein>
    <submittedName>
        <fullName evidence="1">Uncharacterized protein</fullName>
    </submittedName>
</protein>
<dbReference type="AlphaFoldDB" id="A0A4P9WJW8"/>
<sequence length="174" mass="18229">MSALPLPTLAYGAKVVNAPLVLYWVLGKIRNDLESKGGAGAIKIGLAWDKTTSSYKNGIQLRTPGSVQAARVHSIMLQINHFGPTARRDFTRVGYECGPTSASTESGKGSVQLDDGSSIFWVNWGVTSEEGARGAGSSERGGGGRTAAGREWIGVWGGPCVSKDGCAGEDRNES</sequence>
<evidence type="ECO:0000313" key="2">
    <source>
        <dbReference type="Proteomes" id="UP000269721"/>
    </source>
</evidence>
<name>A0A4P9WJW8_9FUNG</name>
<gene>
    <name evidence="1" type="ORF">BDK51DRAFT_25467</name>
</gene>